<dbReference type="RefSeq" id="WP_322187230.1">
    <property type="nucleotide sequence ID" value="NZ_JAXLPB010000003.1"/>
</dbReference>
<gene>
    <name evidence="1" type="ORF">U0C82_11410</name>
</gene>
<accession>A0ABU5I6J1</accession>
<evidence type="ECO:0000313" key="2">
    <source>
        <dbReference type="Proteomes" id="UP001294412"/>
    </source>
</evidence>
<organism evidence="1 2">
    <name type="scientific">Fulvimarina uroteuthidis</name>
    <dbReference type="NCBI Taxonomy" id="3098149"/>
    <lineage>
        <taxon>Bacteria</taxon>
        <taxon>Pseudomonadati</taxon>
        <taxon>Pseudomonadota</taxon>
        <taxon>Alphaproteobacteria</taxon>
        <taxon>Hyphomicrobiales</taxon>
        <taxon>Aurantimonadaceae</taxon>
        <taxon>Fulvimarina</taxon>
    </lineage>
</organism>
<protein>
    <submittedName>
        <fullName evidence="1">Uncharacterized protein</fullName>
    </submittedName>
</protein>
<comment type="caution">
    <text evidence="1">The sequence shown here is derived from an EMBL/GenBank/DDBJ whole genome shotgun (WGS) entry which is preliminary data.</text>
</comment>
<keyword evidence="2" id="KW-1185">Reference proteome</keyword>
<dbReference type="Proteomes" id="UP001294412">
    <property type="component" value="Unassembled WGS sequence"/>
</dbReference>
<reference evidence="1 2" key="1">
    <citation type="submission" date="2023-12" db="EMBL/GenBank/DDBJ databases">
        <title>Description of Novel Strain Fulvimarina sp. 2208YS6-2-32 isolated from Uroteuthis (Photololigo) edulis.</title>
        <authorList>
            <person name="Park J.-S."/>
        </authorList>
    </citation>
    <scope>NUCLEOTIDE SEQUENCE [LARGE SCALE GENOMIC DNA]</scope>
    <source>
        <strain evidence="1 2">2208YS6-2-32</strain>
    </source>
</reference>
<dbReference type="EMBL" id="JAXLPB010000003">
    <property type="protein sequence ID" value="MDY8109746.1"/>
    <property type="molecule type" value="Genomic_DNA"/>
</dbReference>
<evidence type="ECO:0000313" key="1">
    <source>
        <dbReference type="EMBL" id="MDY8109746.1"/>
    </source>
</evidence>
<sequence>MSIAGFFSAAPIAASIIPAGVAAAFAGAWQIANAGLAAGSVCGDPVTLELLLAHVSAGGHCPGCPTLLAGLFVASLGCLLHPLSQPAKPAVLPIAA</sequence>
<proteinExistence type="predicted"/>
<name>A0ABU5I6J1_9HYPH</name>